<keyword evidence="1" id="KW-0001">2Fe-2S</keyword>
<keyword evidence="7" id="KW-0614">Plasmid</keyword>
<dbReference type="EC" id="1.2.7.4" evidence="7"/>
<evidence type="ECO:0000259" key="6">
    <source>
        <dbReference type="PROSITE" id="PS51085"/>
    </source>
</evidence>
<keyword evidence="4" id="KW-0408">Iron</keyword>
<dbReference type="GO" id="GO:0043885">
    <property type="term" value="F:anaerobic carbon-monoxide dehydrogenase activity"/>
    <property type="evidence" value="ECO:0007669"/>
    <property type="project" value="UniProtKB-EC"/>
</dbReference>
<dbReference type="InterPro" id="IPR036010">
    <property type="entry name" value="2Fe-2S_ferredoxin-like_sf"/>
</dbReference>
<keyword evidence="8" id="KW-1185">Reference proteome</keyword>
<dbReference type="PROSITE" id="PS51085">
    <property type="entry name" value="2FE2S_FER_2"/>
    <property type="match status" value="1"/>
</dbReference>
<keyword evidence="5" id="KW-0411">Iron-sulfur</keyword>
<dbReference type="InterPro" id="IPR051452">
    <property type="entry name" value="Diverse_Oxidoreductases"/>
</dbReference>
<dbReference type="EMBL" id="CP015090">
    <property type="protein sequence ID" value="APZ50565.1"/>
    <property type="molecule type" value="Genomic_DNA"/>
</dbReference>
<sequence>MKDVMTQTIDFTLNGKAVSAEIQGHWTLVDLLQQGFDLYGARQSCGQGLCGCCTVVLNGKPVSGCLFLAALADGATIETIEKDEETLDPVQEAFIEAGAFQCGFCTPGFVLMTRQLIAEIPEPSEEEIRVYLTGNLCRCGTYPQIIEAVQKAAARMRAA</sequence>
<dbReference type="InterPro" id="IPR036884">
    <property type="entry name" value="2Fe-2S-bd_dom_sf"/>
</dbReference>
<dbReference type="InterPro" id="IPR002888">
    <property type="entry name" value="2Fe-2S-bd"/>
</dbReference>
<gene>
    <name evidence="7" type="ORF">Ga0080574_TMP231</name>
</gene>
<evidence type="ECO:0000256" key="2">
    <source>
        <dbReference type="ARBA" id="ARBA00022723"/>
    </source>
</evidence>
<dbReference type="Gene3D" id="1.10.150.120">
    <property type="entry name" value="[2Fe-2S]-binding domain"/>
    <property type="match status" value="1"/>
</dbReference>
<dbReference type="AlphaFoldDB" id="A0A1P8UMI3"/>
<evidence type="ECO:0000313" key="8">
    <source>
        <dbReference type="Proteomes" id="UP000187059"/>
    </source>
</evidence>
<evidence type="ECO:0000256" key="5">
    <source>
        <dbReference type="ARBA" id="ARBA00023014"/>
    </source>
</evidence>
<evidence type="ECO:0000313" key="7">
    <source>
        <dbReference type="EMBL" id="APZ50565.1"/>
    </source>
</evidence>
<dbReference type="GO" id="GO:0046872">
    <property type="term" value="F:metal ion binding"/>
    <property type="evidence" value="ECO:0007669"/>
    <property type="project" value="UniProtKB-KW"/>
</dbReference>
<organism evidence="7 8">
    <name type="scientific">Salipiger abyssi</name>
    <dbReference type="NCBI Taxonomy" id="1250539"/>
    <lineage>
        <taxon>Bacteria</taxon>
        <taxon>Pseudomonadati</taxon>
        <taxon>Pseudomonadota</taxon>
        <taxon>Alphaproteobacteria</taxon>
        <taxon>Rhodobacterales</taxon>
        <taxon>Roseobacteraceae</taxon>
        <taxon>Salipiger</taxon>
    </lineage>
</organism>
<dbReference type="Pfam" id="PF01799">
    <property type="entry name" value="Fer2_2"/>
    <property type="match status" value="1"/>
</dbReference>
<protein>
    <submittedName>
        <fullName evidence="7">Carbon-monoxide dehydrogenase small subunit</fullName>
        <ecNumber evidence="7">1.2.7.4</ecNumber>
    </submittedName>
</protein>
<dbReference type="PANTHER" id="PTHR44379:SF5">
    <property type="entry name" value="OXIDOREDUCTASE WITH IRON-SULFUR SUBUNIT"/>
    <property type="match status" value="1"/>
</dbReference>
<accession>A0A1P8UMI3</accession>
<dbReference type="KEGG" id="paby:Ga0080574_TMP231"/>
<reference evidence="7 8" key="1">
    <citation type="submission" date="2016-04" db="EMBL/GenBank/DDBJ databases">
        <title>Deep-sea bacteria in the southern Pacific.</title>
        <authorList>
            <person name="Tang K."/>
        </authorList>
    </citation>
    <scope>NUCLEOTIDE SEQUENCE [LARGE SCALE GENOMIC DNA]</scope>
    <source>
        <strain evidence="7 8">JLT2014</strain>
        <plasmid evidence="8">ppaby2</plasmid>
    </source>
</reference>
<evidence type="ECO:0000256" key="3">
    <source>
        <dbReference type="ARBA" id="ARBA00023002"/>
    </source>
</evidence>
<dbReference type="SUPFAM" id="SSF54292">
    <property type="entry name" value="2Fe-2S ferredoxin-like"/>
    <property type="match status" value="1"/>
</dbReference>
<evidence type="ECO:0000256" key="4">
    <source>
        <dbReference type="ARBA" id="ARBA00023004"/>
    </source>
</evidence>
<feature type="domain" description="2Fe-2S ferredoxin-type" evidence="6">
    <location>
        <begin position="7"/>
        <end position="83"/>
    </location>
</feature>
<keyword evidence="2" id="KW-0479">Metal-binding</keyword>
<keyword evidence="3 7" id="KW-0560">Oxidoreductase</keyword>
<dbReference type="Gene3D" id="3.10.20.30">
    <property type="match status" value="1"/>
</dbReference>
<dbReference type="SUPFAM" id="SSF47741">
    <property type="entry name" value="CO dehydrogenase ISP C-domain like"/>
    <property type="match status" value="1"/>
</dbReference>
<dbReference type="FunFam" id="1.10.150.120:FF:000003">
    <property type="entry name" value="Carbon monoxide dehydrogenase, small subunit"/>
    <property type="match status" value="1"/>
</dbReference>
<dbReference type="GO" id="GO:0051537">
    <property type="term" value="F:2 iron, 2 sulfur cluster binding"/>
    <property type="evidence" value="ECO:0007669"/>
    <property type="project" value="UniProtKB-KW"/>
</dbReference>
<evidence type="ECO:0000256" key="1">
    <source>
        <dbReference type="ARBA" id="ARBA00022714"/>
    </source>
</evidence>
<dbReference type="Pfam" id="PF00111">
    <property type="entry name" value="Fer2"/>
    <property type="match status" value="1"/>
</dbReference>
<dbReference type="InterPro" id="IPR012675">
    <property type="entry name" value="Beta-grasp_dom_sf"/>
</dbReference>
<dbReference type="InterPro" id="IPR001041">
    <property type="entry name" value="2Fe-2S_ferredoxin-type"/>
</dbReference>
<dbReference type="RefSeq" id="WP_237219231.1">
    <property type="nucleotide sequence ID" value="NZ_CP015090.1"/>
</dbReference>
<dbReference type="Proteomes" id="UP000187059">
    <property type="component" value="Plasmid pPABY2"/>
</dbReference>
<proteinExistence type="predicted"/>
<name>A0A1P8UMI3_9RHOB</name>
<dbReference type="PANTHER" id="PTHR44379">
    <property type="entry name" value="OXIDOREDUCTASE WITH IRON-SULFUR SUBUNIT"/>
    <property type="match status" value="1"/>
</dbReference>
<geneLocation type="plasmid" evidence="8">
    <name>ppaby2</name>
</geneLocation>